<sequence>MIVIFLSKDEFAKIFTNSEDMIRAVADLAYLLGVSIMSGVAVGSGWQVMVGNINLACVYVVGLPIGIFLGFNQHLGVKGL</sequence>
<dbReference type="eggNOG" id="KOG1347">
    <property type="taxonomic scope" value="Eukaryota"/>
</dbReference>
<feature type="transmembrane region" description="Helical" evidence="1">
    <location>
        <begin position="53"/>
        <end position="71"/>
    </location>
</feature>
<keyword evidence="4" id="KW-1185">Reference proteome</keyword>
<evidence type="ECO:0000313" key="2">
    <source>
        <dbReference type="EMBL" id="KRG98783.1"/>
    </source>
</evidence>
<dbReference type="EMBL" id="CM000851">
    <property type="protein sequence ID" value="KRG98783.1"/>
    <property type="molecule type" value="Genomic_DNA"/>
</dbReference>
<dbReference type="Gramene" id="KRG98783">
    <property type="protein sequence ID" value="KRG98783"/>
    <property type="gene ID" value="GLYMA_18G097600"/>
</dbReference>
<dbReference type="PaxDb" id="3847-GLYMA18G11302.1"/>
<evidence type="ECO:0000313" key="4">
    <source>
        <dbReference type="Proteomes" id="UP000008827"/>
    </source>
</evidence>
<reference evidence="2 3" key="1">
    <citation type="journal article" date="2010" name="Nature">
        <title>Genome sequence of the palaeopolyploid soybean.</title>
        <authorList>
            <person name="Schmutz J."/>
            <person name="Cannon S.B."/>
            <person name="Schlueter J."/>
            <person name="Ma J."/>
            <person name="Mitros T."/>
            <person name="Nelson W."/>
            <person name="Hyten D.L."/>
            <person name="Song Q."/>
            <person name="Thelen J.J."/>
            <person name="Cheng J."/>
            <person name="Xu D."/>
            <person name="Hellsten U."/>
            <person name="May G.D."/>
            <person name="Yu Y."/>
            <person name="Sakurai T."/>
            <person name="Umezawa T."/>
            <person name="Bhattacharyya M.K."/>
            <person name="Sandhu D."/>
            <person name="Valliyodan B."/>
            <person name="Lindquist E."/>
            <person name="Peto M."/>
            <person name="Grant D."/>
            <person name="Shu S."/>
            <person name="Goodstein D."/>
            <person name="Barry K."/>
            <person name="Futrell-Griggs M."/>
            <person name="Abernathy B."/>
            <person name="Du J."/>
            <person name="Tian Z."/>
            <person name="Zhu L."/>
            <person name="Gill N."/>
            <person name="Joshi T."/>
            <person name="Libault M."/>
            <person name="Sethuraman A."/>
            <person name="Zhang X.-C."/>
            <person name="Shinozaki K."/>
            <person name="Nguyen H.T."/>
            <person name="Wing R.A."/>
            <person name="Cregan P."/>
            <person name="Specht J."/>
            <person name="Grimwood J."/>
            <person name="Rokhsar D."/>
            <person name="Stacey G."/>
            <person name="Shoemaker R.C."/>
            <person name="Jackson S.A."/>
        </authorList>
    </citation>
    <scope>NUCLEOTIDE SEQUENCE [LARGE SCALE GENOMIC DNA]</scope>
    <source>
        <strain evidence="3">cv. Williams 82</strain>
        <tissue evidence="2">Callus</tissue>
    </source>
</reference>
<accession>K7MQX6</accession>
<protein>
    <submittedName>
        <fullName evidence="2 3">Uncharacterized protein</fullName>
    </submittedName>
</protein>
<keyword evidence="1" id="KW-0472">Membrane</keyword>
<dbReference type="AlphaFoldDB" id="K7MQX6"/>
<organism evidence="3">
    <name type="scientific">Glycine max</name>
    <name type="common">Soybean</name>
    <name type="synonym">Glycine hispida</name>
    <dbReference type="NCBI Taxonomy" id="3847"/>
    <lineage>
        <taxon>Eukaryota</taxon>
        <taxon>Viridiplantae</taxon>
        <taxon>Streptophyta</taxon>
        <taxon>Embryophyta</taxon>
        <taxon>Tracheophyta</taxon>
        <taxon>Spermatophyta</taxon>
        <taxon>Magnoliopsida</taxon>
        <taxon>eudicotyledons</taxon>
        <taxon>Gunneridae</taxon>
        <taxon>Pentapetalae</taxon>
        <taxon>rosids</taxon>
        <taxon>fabids</taxon>
        <taxon>Fabales</taxon>
        <taxon>Fabaceae</taxon>
        <taxon>Papilionoideae</taxon>
        <taxon>50 kb inversion clade</taxon>
        <taxon>NPAAA clade</taxon>
        <taxon>indigoferoid/millettioid clade</taxon>
        <taxon>Phaseoleae</taxon>
        <taxon>Glycine</taxon>
        <taxon>Glycine subgen. Soja</taxon>
    </lineage>
</organism>
<reference evidence="2" key="3">
    <citation type="submission" date="2018-07" db="EMBL/GenBank/DDBJ databases">
        <title>WGS assembly of Glycine max.</title>
        <authorList>
            <person name="Schmutz J."/>
            <person name="Cannon S."/>
            <person name="Schlueter J."/>
            <person name="Ma J."/>
            <person name="Mitros T."/>
            <person name="Nelson W."/>
            <person name="Hyten D."/>
            <person name="Song Q."/>
            <person name="Thelen J."/>
            <person name="Cheng J."/>
            <person name="Xu D."/>
            <person name="Hellsten U."/>
            <person name="May G."/>
            <person name="Yu Y."/>
            <person name="Sakurai T."/>
            <person name="Umezawa T."/>
            <person name="Bhattacharyya M."/>
            <person name="Sandhu D."/>
            <person name="Valliyodan B."/>
            <person name="Lindquist E."/>
            <person name="Peto M."/>
            <person name="Grant D."/>
            <person name="Shu S."/>
            <person name="Goodstein D."/>
            <person name="Barry K."/>
            <person name="Futrell-Griggs M."/>
            <person name="Abernathy B."/>
            <person name="Du J."/>
            <person name="Tian Z."/>
            <person name="Zhu L."/>
            <person name="Gill N."/>
            <person name="Joshi T."/>
            <person name="Libault M."/>
            <person name="Sethuraman A."/>
            <person name="Zhang X."/>
            <person name="Shinozaki K."/>
            <person name="Nguyen H."/>
            <person name="Wing R."/>
            <person name="Cregan P."/>
            <person name="Specht J."/>
            <person name="Grimwood J."/>
            <person name="Rokhsar D."/>
            <person name="Stacey G."/>
            <person name="Shoemaker R."/>
            <person name="Jackson S."/>
        </authorList>
    </citation>
    <scope>NUCLEOTIDE SEQUENCE</scope>
    <source>
        <tissue evidence="2">Callus</tissue>
    </source>
</reference>
<name>K7MQX6_SOYBN</name>
<evidence type="ECO:0000313" key="3">
    <source>
        <dbReference type="EnsemblPlants" id="KRG98783"/>
    </source>
</evidence>
<gene>
    <name evidence="2" type="ORF">GLYMA_18G097600</name>
</gene>
<dbReference type="OMA" id="AKINAFW"/>
<keyword evidence="1" id="KW-1133">Transmembrane helix</keyword>
<feature type="transmembrane region" description="Helical" evidence="1">
    <location>
        <begin position="28"/>
        <end position="47"/>
    </location>
</feature>
<dbReference type="HOGENOM" id="CLU_012893_2_4_1"/>
<proteinExistence type="predicted"/>
<dbReference type="InParanoid" id="K7MQX6"/>
<evidence type="ECO:0000256" key="1">
    <source>
        <dbReference type="SAM" id="Phobius"/>
    </source>
</evidence>
<dbReference type="EnsemblPlants" id="KRG98783">
    <property type="protein sequence ID" value="KRG98783"/>
    <property type="gene ID" value="GLYMA_18G097600"/>
</dbReference>
<keyword evidence="1" id="KW-0812">Transmembrane</keyword>
<dbReference type="Proteomes" id="UP000008827">
    <property type="component" value="Chromosome 18"/>
</dbReference>
<dbReference type="PANTHER" id="PTHR11206">
    <property type="entry name" value="MULTIDRUG RESISTANCE PROTEIN"/>
    <property type="match status" value="1"/>
</dbReference>
<reference evidence="3" key="2">
    <citation type="submission" date="2018-02" db="UniProtKB">
        <authorList>
            <consortium name="EnsemblPlants"/>
        </authorList>
    </citation>
    <scope>IDENTIFICATION</scope>
    <source>
        <strain evidence="3">Williams 82</strain>
    </source>
</reference>